<comment type="caution">
    <text evidence="6">The sequence shown here is derived from an EMBL/GenBank/DDBJ whole genome shotgun (WGS) entry which is preliminary data.</text>
</comment>
<dbReference type="SMART" id="SM00154">
    <property type="entry name" value="ZnF_AN1"/>
    <property type="match status" value="1"/>
</dbReference>
<feature type="domain" description="AN1-type" evidence="5">
    <location>
        <begin position="63"/>
        <end position="110"/>
    </location>
</feature>
<dbReference type="EMBL" id="JAOPGA020000708">
    <property type="protein sequence ID" value="KAL0480945.1"/>
    <property type="molecule type" value="Genomic_DNA"/>
</dbReference>
<dbReference type="Pfam" id="PF01428">
    <property type="entry name" value="zf-AN1"/>
    <property type="match status" value="1"/>
</dbReference>
<evidence type="ECO:0000313" key="7">
    <source>
        <dbReference type="Proteomes" id="UP001431209"/>
    </source>
</evidence>
<dbReference type="Gene3D" id="4.10.1110.10">
    <property type="entry name" value="AN1-like Zinc finger"/>
    <property type="match status" value="1"/>
</dbReference>
<keyword evidence="3" id="KW-0862">Zinc</keyword>
<dbReference type="SUPFAM" id="SSF118310">
    <property type="entry name" value="AN1-like Zinc finger"/>
    <property type="match status" value="1"/>
</dbReference>
<dbReference type="AlphaFoldDB" id="A0AAW2YVY3"/>
<evidence type="ECO:0000256" key="4">
    <source>
        <dbReference type="PROSITE-ProRule" id="PRU00449"/>
    </source>
</evidence>
<reference evidence="6 7" key="1">
    <citation type="submission" date="2024-03" db="EMBL/GenBank/DDBJ databases">
        <title>The Acrasis kona genome and developmental transcriptomes reveal deep origins of eukaryotic multicellular pathways.</title>
        <authorList>
            <person name="Sheikh S."/>
            <person name="Fu C.-J."/>
            <person name="Brown M.W."/>
            <person name="Baldauf S.L."/>
        </authorList>
    </citation>
    <scope>NUCLEOTIDE SEQUENCE [LARGE SCALE GENOMIC DNA]</scope>
    <source>
        <strain evidence="6 7">ATCC MYA-3509</strain>
    </source>
</reference>
<dbReference type="GO" id="GO:0008270">
    <property type="term" value="F:zinc ion binding"/>
    <property type="evidence" value="ECO:0007669"/>
    <property type="project" value="UniProtKB-KW"/>
</dbReference>
<dbReference type="InterPro" id="IPR035896">
    <property type="entry name" value="AN1-like_Znf"/>
</dbReference>
<proteinExistence type="predicted"/>
<sequence>MSSAEENQHQTPSTEIDGLKVKEVVQANLLAHPSAMTKSTPSPLAQVDVLGVVSKTSPSKIVKKKVTRCHCCKSKIPLALVMKCKCGEVYCAMHRLAEAHQCSFDFKSNDRIKLAENLEKVVGAKVAKI</sequence>
<dbReference type="InterPro" id="IPR050652">
    <property type="entry name" value="AN1_A20_ZnFinger"/>
</dbReference>
<protein>
    <recommendedName>
        <fullName evidence="5">AN1-type domain-containing protein</fullName>
    </recommendedName>
</protein>
<dbReference type="PANTHER" id="PTHR10634">
    <property type="entry name" value="AN1-TYPE ZINC FINGER PROTEIN"/>
    <property type="match status" value="1"/>
</dbReference>
<keyword evidence="2 4" id="KW-0863">Zinc-finger</keyword>
<gene>
    <name evidence="6" type="ORF">AKO1_013604</name>
</gene>
<dbReference type="InterPro" id="IPR000058">
    <property type="entry name" value="Znf_AN1"/>
</dbReference>
<name>A0AAW2YVY3_9EUKA</name>
<keyword evidence="1" id="KW-0479">Metal-binding</keyword>
<dbReference type="PROSITE" id="PS51039">
    <property type="entry name" value="ZF_AN1"/>
    <property type="match status" value="1"/>
</dbReference>
<dbReference type="Proteomes" id="UP001431209">
    <property type="component" value="Unassembled WGS sequence"/>
</dbReference>
<evidence type="ECO:0000256" key="1">
    <source>
        <dbReference type="ARBA" id="ARBA00022723"/>
    </source>
</evidence>
<accession>A0AAW2YVY3</accession>
<evidence type="ECO:0000256" key="2">
    <source>
        <dbReference type="ARBA" id="ARBA00022771"/>
    </source>
</evidence>
<organism evidence="6 7">
    <name type="scientific">Acrasis kona</name>
    <dbReference type="NCBI Taxonomy" id="1008807"/>
    <lineage>
        <taxon>Eukaryota</taxon>
        <taxon>Discoba</taxon>
        <taxon>Heterolobosea</taxon>
        <taxon>Tetramitia</taxon>
        <taxon>Eutetramitia</taxon>
        <taxon>Acrasidae</taxon>
        <taxon>Acrasis</taxon>
    </lineage>
</organism>
<evidence type="ECO:0000313" key="6">
    <source>
        <dbReference type="EMBL" id="KAL0480945.1"/>
    </source>
</evidence>
<evidence type="ECO:0000259" key="5">
    <source>
        <dbReference type="PROSITE" id="PS51039"/>
    </source>
</evidence>
<evidence type="ECO:0000256" key="3">
    <source>
        <dbReference type="ARBA" id="ARBA00022833"/>
    </source>
</evidence>
<keyword evidence="7" id="KW-1185">Reference proteome</keyword>